<dbReference type="RefSeq" id="XP_018149767.1">
    <property type="nucleotide sequence ID" value="XM_018293094.1"/>
</dbReference>
<protein>
    <submittedName>
        <fullName evidence="4">Triacylglycerol lipase</fullName>
    </submittedName>
</protein>
<feature type="region of interest" description="Disordered" evidence="2">
    <location>
        <begin position="1"/>
        <end position="21"/>
    </location>
</feature>
<evidence type="ECO:0000313" key="4">
    <source>
        <dbReference type="EMBL" id="OAQ73684.1"/>
    </source>
</evidence>
<evidence type="ECO:0000313" key="5">
    <source>
        <dbReference type="Proteomes" id="UP000078397"/>
    </source>
</evidence>
<dbReference type="PANTHER" id="PTHR48081:SF8">
    <property type="entry name" value="ALPHA_BETA HYDROLASE FOLD-3 DOMAIN-CONTAINING PROTEIN-RELATED"/>
    <property type="match status" value="1"/>
</dbReference>
<evidence type="ECO:0000259" key="3">
    <source>
        <dbReference type="Pfam" id="PF07859"/>
    </source>
</evidence>
<keyword evidence="5" id="KW-1185">Reference proteome</keyword>
<feature type="domain" description="Alpha/beta hydrolase fold-3" evidence="3">
    <location>
        <begin position="112"/>
        <end position="330"/>
    </location>
</feature>
<reference evidence="4 5" key="1">
    <citation type="journal article" date="2016" name="PLoS Pathog.">
        <title>Biosynthesis of antibiotic leucinostatins in bio-control fungus Purpureocillium lilacinum and their inhibition on phytophthora revealed by genome mining.</title>
        <authorList>
            <person name="Wang G."/>
            <person name="Liu Z."/>
            <person name="Lin R."/>
            <person name="Li E."/>
            <person name="Mao Z."/>
            <person name="Ling J."/>
            <person name="Yang Y."/>
            <person name="Yin W.B."/>
            <person name="Xie B."/>
        </authorList>
    </citation>
    <scope>NUCLEOTIDE SEQUENCE [LARGE SCALE GENOMIC DNA]</scope>
    <source>
        <strain evidence="4">170</strain>
    </source>
</reference>
<sequence>MAGDAGDMVARPKQPQYPNPIHPTFMDRLDADFIEYYNQYIAVKPATHGITIEDIRATPKKFAAPWYNDFTYEPFVNDMQVSADDGHKFTVRCYTPDSRTSPFGNGPYPVYINFHGGGYTFGDLTGDAELCMLIRNRVGMTVIDVDYRLTPENTFLRGHDDAWAAIRWVHNNASQLNVRPDSISIGGISAGGHISAVCQQLARDSNLPLKLAILAVPATTSHIGIQKPSDCPYPSFQENELAPCLDWKRMKYFMDYAQPKTDAARAEFEKRPQFFKSPIDGNLSGVCDTFIATAERDPLRDEGEAYGQKLIQAGARVATRRYTGVPHPFMHMLVVKKAQMYMDDICGELRRVHGA</sequence>
<dbReference type="AlphaFoldDB" id="A0A179G7B3"/>
<keyword evidence="1" id="KW-0378">Hydrolase</keyword>
<dbReference type="SUPFAM" id="SSF53474">
    <property type="entry name" value="alpha/beta-Hydrolases"/>
    <property type="match status" value="1"/>
</dbReference>
<dbReference type="EMBL" id="LSBJ02000001">
    <property type="protein sequence ID" value="OAQ73684.1"/>
    <property type="molecule type" value="Genomic_DNA"/>
</dbReference>
<dbReference type="KEGG" id="pchm:VFPPC_15341"/>
<evidence type="ECO:0000256" key="2">
    <source>
        <dbReference type="SAM" id="MobiDB-lite"/>
    </source>
</evidence>
<dbReference type="Gene3D" id="3.40.50.1820">
    <property type="entry name" value="alpha/beta hydrolase"/>
    <property type="match status" value="1"/>
</dbReference>
<gene>
    <name evidence="4" type="ORF">VFPPC_15341</name>
</gene>
<dbReference type="PANTHER" id="PTHR48081">
    <property type="entry name" value="AB HYDROLASE SUPERFAMILY PROTEIN C4A8.06C"/>
    <property type="match status" value="1"/>
</dbReference>
<accession>A0A179G7B3</accession>
<comment type="caution">
    <text evidence="4">The sequence shown here is derived from an EMBL/GenBank/DDBJ whole genome shotgun (WGS) entry which is preliminary data.</text>
</comment>
<dbReference type="OrthoDB" id="408631at2759"/>
<dbReference type="InterPro" id="IPR029058">
    <property type="entry name" value="AB_hydrolase_fold"/>
</dbReference>
<dbReference type="InterPro" id="IPR050300">
    <property type="entry name" value="GDXG_lipolytic_enzyme"/>
</dbReference>
<dbReference type="GeneID" id="28857088"/>
<dbReference type="STRING" id="1380566.A0A179G7B3"/>
<evidence type="ECO:0000256" key="1">
    <source>
        <dbReference type="ARBA" id="ARBA00022801"/>
    </source>
</evidence>
<dbReference type="Pfam" id="PF07859">
    <property type="entry name" value="Abhydrolase_3"/>
    <property type="match status" value="1"/>
</dbReference>
<name>A0A179G7B3_METCM</name>
<dbReference type="GO" id="GO:0016787">
    <property type="term" value="F:hydrolase activity"/>
    <property type="evidence" value="ECO:0007669"/>
    <property type="project" value="UniProtKB-KW"/>
</dbReference>
<dbReference type="InterPro" id="IPR013094">
    <property type="entry name" value="AB_hydrolase_3"/>
</dbReference>
<proteinExistence type="predicted"/>
<dbReference type="Proteomes" id="UP000078397">
    <property type="component" value="Unassembled WGS sequence"/>
</dbReference>
<organism evidence="4 5">
    <name type="scientific">Pochonia chlamydosporia 170</name>
    <dbReference type="NCBI Taxonomy" id="1380566"/>
    <lineage>
        <taxon>Eukaryota</taxon>
        <taxon>Fungi</taxon>
        <taxon>Dikarya</taxon>
        <taxon>Ascomycota</taxon>
        <taxon>Pezizomycotina</taxon>
        <taxon>Sordariomycetes</taxon>
        <taxon>Hypocreomycetidae</taxon>
        <taxon>Hypocreales</taxon>
        <taxon>Clavicipitaceae</taxon>
        <taxon>Pochonia</taxon>
    </lineage>
</organism>